<gene>
    <name evidence="2" type="ORF">NDU88_006323</name>
</gene>
<proteinExistence type="predicted"/>
<accession>A0AAV7UNM7</accession>
<feature type="region of interest" description="Disordered" evidence="1">
    <location>
        <begin position="164"/>
        <end position="191"/>
    </location>
</feature>
<organism evidence="2 3">
    <name type="scientific">Pleurodeles waltl</name>
    <name type="common">Iberian ribbed newt</name>
    <dbReference type="NCBI Taxonomy" id="8319"/>
    <lineage>
        <taxon>Eukaryota</taxon>
        <taxon>Metazoa</taxon>
        <taxon>Chordata</taxon>
        <taxon>Craniata</taxon>
        <taxon>Vertebrata</taxon>
        <taxon>Euteleostomi</taxon>
        <taxon>Amphibia</taxon>
        <taxon>Batrachia</taxon>
        <taxon>Caudata</taxon>
        <taxon>Salamandroidea</taxon>
        <taxon>Salamandridae</taxon>
        <taxon>Pleurodelinae</taxon>
        <taxon>Pleurodeles</taxon>
    </lineage>
</organism>
<comment type="caution">
    <text evidence="2">The sequence shown here is derived from an EMBL/GenBank/DDBJ whole genome shotgun (WGS) entry which is preliminary data.</text>
</comment>
<dbReference type="EMBL" id="JANPWB010000005">
    <property type="protein sequence ID" value="KAJ1189579.1"/>
    <property type="molecule type" value="Genomic_DNA"/>
</dbReference>
<dbReference type="AlphaFoldDB" id="A0AAV7UNM7"/>
<dbReference type="Proteomes" id="UP001066276">
    <property type="component" value="Chromosome 3_1"/>
</dbReference>
<protein>
    <submittedName>
        <fullName evidence="2">Uncharacterized protein</fullName>
    </submittedName>
</protein>
<keyword evidence="3" id="KW-1185">Reference proteome</keyword>
<evidence type="ECO:0000313" key="3">
    <source>
        <dbReference type="Proteomes" id="UP001066276"/>
    </source>
</evidence>
<sequence>MSLCLPHARIVPPTRVSPPVSELLLGRPQPLFLGAAHLQAAPHFRVLQVQGSGLSTSDPFPSRYAHFASLAWAGGSSIPTRPTGSAGASPWKSKPLLHFTAKARHDPSQARPAPAPLPVGHTTQCHWLSGFLDAGLDQPLSLSAPLGSDISCFIRWGNQAATPGRPGNKCGAGPHWTSPSAAEGRPRAPGRSAGLRLQLMGAGLLQ</sequence>
<evidence type="ECO:0000256" key="1">
    <source>
        <dbReference type="SAM" id="MobiDB-lite"/>
    </source>
</evidence>
<evidence type="ECO:0000313" key="2">
    <source>
        <dbReference type="EMBL" id="KAJ1189579.1"/>
    </source>
</evidence>
<reference evidence="2" key="1">
    <citation type="journal article" date="2022" name="bioRxiv">
        <title>Sequencing and chromosome-scale assembly of the giantPleurodeles waltlgenome.</title>
        <authorList>
            <person name="Brown T."/>
            <person name="Elewa A."/>
            <person name="Iarovenko S."/>
            <person name="Subramanian E."/>
            <person name="Araus A.J."/>
            <person name="Petzold A."/>
            <person name="Susuki M."/>
            <person name="Suzuki K.-i.T."/>
            <person name="Hayashi T."/>
            <person name="Toyoda A."/>
            <person name="Oliveira C."/>
            <person name="Osipova E."/>
            <person name="Leigh N.D."/>
            <person name="Simon A."/>
            <person name="Yun M.H."/>
        </authorList>
    </citation>
    <scope>NUCLEOTIDE SEQUENCE</scope>
    <source>
        <strain evidence="2">20211129_DDA</strain>
        <tissue evidence="2">Liver</tissue>
    </source>
</reference>
<name>A0AAV7UNM7_PLEWA</name>